<dbReference type="EMBL" id="QGTJ01000004">
    <property type="protein sequence ID" value="PWV62405.1"/>
    <property type="molecule type" value="Genomic_DNA"/>
</dbReference>
<accession>A0A317MVS2</accession>
<dbReference type="Proteomes" id="UP000246569">
    <property type="component" value="Unassembled WGS sequence"/>
</dbReference>
<sequence length="178" mass="17354">MSISAIASGSTNYLAALQSSARVSSSGSSSDSNPMDDLSQALESGDLEAAKSAFSKLKDQMEKGGGPGGPGGPGGMPPPPPPTSASSSSDDDSDEDDSSISSLSSTSSSSTSSSSSDPASLFNQLQAALESDDLETAQSVFATLQANAPKPPSGTGSSTGVSSTGPIGNLGNNVDVSV</sequence>
<feature type="compositionally biased region" description="Low complexity" evidence="1">
    <location>
        <begin position="19"/>
        <end position="32"/>
    </location>
</feature>
<organism evidence="2 3">
    <name type="scientific">Plasticicumulans acidivorans</name>
    <dbReference type="NCBI Taxonomy" id="886464"/>
    <lineage>
        <taxon>Bacteria</taxon>
        <taxon>Pseudomonadati</taxon>
        <taxon>Pseudomonadota</taxon>
        <taxon>Gammaproteobacteria</taxon>
        <taxon>Candidatus Competibacteraceae</taxon>
        <taxon>Plasticicumulans</taxon>
    </lineage>
</organism>
<keyword evidence="3" id="KW-1185">Reference proteome</keyword>
<evidence type="ECO:0000313" key="2">
    <source>
        <dbReference type="EMBL" id="PWV62405.1"/>
    </source>
</evidence>
<evidence type="ECO:0000256" key="1">
    <source>
        <dbReference type="SAM" id="MobiDB-lite"/>
    </source>
</evidence>
<proteinExistence type="predicted"/>
<comment type="caution">
    <text evidence="2">The sequence shown here is derived from an EMBL/GenBank/DDBJ whole genome shotgun (WGS) entry which is preliminary data.</text>
</comment>
<feature type="compositionally biased region" description="Acidic residues" evidence="1">
    <location>
        <begin position="89"/>
        <end position="98"/>
    </location>
</feature>
<feature type="compositionally biased region" description="Low complexity" evidence="1">
    <location>
        <begin position="153"/>
        <end position="167"/>
    </location>
</feature>
<dbReference type="RefSeq" id="WP_110018230.1">
    <property type="nucleotide sequence ID" value="NZ_QGTJ01000004.1"/>
</dbReference>
<name>A0A317MVS2_9GAMM</name>
<evidence type="ECO:0000313" key="3">
    <source>
        <dbReference type="Proteomes" id="UP000246569"/>
    </source>
</evidence>
<feature type="compositionally biased region" description="Gly residues" evidence="1">
    <location>
        <begin position="63"/>
        <end position="74"/>
    </location>
</feature>
<feature type="region of interest" description="Disordered" evidence="1">
    <location>
        <begin position="140"/>
        <end position="178"/>
    </location>
</feature>
<feature type="compositionally biased region" description="Low complexity" evidence="1">
    <location>
        <begin position="99"/>
        <end position="120"/>
    </location>
</feature>
<gene>
    <name evidence="2" type="ORF">C7443_104200</name>
</gene>
<protein>
    <submittedName>
        <fullName evidence="2">Uncharacterized protein</fullName>
    </submittedName>
</protein>
<reference evidence="2 3" key="1">
    <citation type="submission" date="2018-05" db="EMBL/GenBank/DDBJ databases">
        <title>Genomic Encyclopedia of Type Strains, Phase IV (KMG-IV): sequencing the most valuable type-strain genomes for metagenomic binning, comparative biology and taxonomic classification.</title>
        <authorList>
            <person name="Goeker M."/>
        </authorList>
    </citation>
    <scope>NUCLEOTIDE SEQUENCE [LARGE SCALE GENOMIC DNA]</scope>
    <source>
        <strain evidence="2 3">DSM 23606</strain>
    </source>
</reference>
<feature type="region of interest" description="Disordered" evidence="1">
    <location>
        <begin position="18"/>
        <end position="127"/>
    </location>
</feature>
<dbReference type="AlphaFoldDB" id="A0A317MVS2"/>